<dbReference type="Gene3D" id="3.30.300.20">
    <property type="match status" value="1"/>
</dbReference>
<evidence type="ECO:0000313" key="7">
    <source>
        <dbReference type="Proteomes" id="UP000681131"/>
    </source>
</evidence>
<evidence type="ECO:0000313" key="5">
    <source>
        <dbReference type="EMBL" id="QIW12797.1"/>
    </source>
</evidence>
<dbReference type="InterPro" id="IPR015946">
    <property type="entry name" value="KH_dom-like_a/b"/>
</dbReference>
<dbReference type="HAMAP" id="MF_00003">
    <property type="entry name" value="RbfA"/>
    <property type="match status" value="1"/>
</dbReference>
<dbReference type="NCBIfam" id="TIGR00082">
    <property type="entry name" value="rbfA"/>
    <property type="match status" value="1"/>
</dbReference>
<dbReference type="Pfam" id="PF02033">
    <property type="entry name" value="RBFA"/>
    <property type="match status" value="1"/>
</dbReference>
<reference evidence="5 7" key="2">
    <citation type="submission" date="2019-08" db="EMBL/GenBank/DDBJ databases">
        <title>Complete genome sequences of Francisella adeliensis (FSC1325 and FSC1326).</title>
        <authorList>
            <person name="Ohrman C."/>
            <person name="Uneklint I."/>
            <person name="Vallesi A."/>
            <person name="Karlsson L."/>
            <person name="Sjodin A."/>
        </authorList>
    </citation>
    <scope>NUCLEOTIDE SEQUENCE [LARGE SCALE GENOMIC DNA]</scope>
    <source>
        <strain evidence="5 7">FSC1325</strain>
    </source>
</reference>
<evidence type="ECO:0000313" key="6">
    <source>
        <dbReference type="Proteomes" id="UP000251120"/>
    </source>
</evidence>
<dbReference type="Proteomes" id="UP000681131">
    <property type="component" value="Chromosome"/>
</dbReference>
<evidence type="ECO:0000313" key="4">
    <source>
        <dbReference type="EMBL" id="AXA34550.1"/>
    </source>
</evidence>
<dbReference type="GO" id="GO:0043024">
    <property type="term" value="F:ribosomal small subunit binding"/>
    <property type="evidence" value="ECO:0007669"/>
    <property type="project" value="TreeGrafter"/>
</dbReference>
<dbReference type="KEGG" id="fad:CDH04_09145"/>
<dbReference type="SUPFAM" id="SSF89919">
    <property type="entry name" value="Ribosome-binding factor A, RbfA"/>
    <property type="match status" value="1"/>
</dbReference>
<dbReference type="InterPro" id="IPR000238">
    <property type="entry name" value="RbfA"/>
</dbReference>
<sequence>MAAQGRVHRVESELKKVLAVVLRTRINDTKLAMCTITEVEVSKDLSYAKIYYSCLIAEDVEYSKKAFQKSKGLFRNAIASSLKLRIVPELKFIYDDSLEYGAKMESKIQDALDADAKFIKQDEESLEENYKGSDKDSKVEKLR</sequence>
<evidence type="ECO:0000256" key="3">
    <source>
        <dbReference type="SAM" id="MobiDB-lite"/>
    </source>
</evidence>
<dbReference type="Proteomes" id="UP000251120">
    <property type="component" value="Chromosome"/>
</dbReference>
<comment type="subunit">
    <text evidence="2">Monomer. Binds 30S ribosomal subunits, but not 50S ribosomal subunits or 70S ribosomes.</text>
</comment>
<protein>
    <recommendedName>
        <fullName evidence="2">Ribosome-binding factor A</fullName>
    </recommendedName>
</protein>
<dbReference type="EMBL" id="CP043424">
    <property type="protein sequence ID" value="QIW12797.1"/>
    <property type="molecule type" value="Genomic_DNA"/>
</dbReference>
<dbReference type="PROSITE" id="PS01319">
    <property type="entry name" value="RBFA"/>
    <property type="match status" value="1"/>
</dbReference>
<dbReference type="AlphaFoldDB" id="A0A2Z4Y0F8"/>
<keyword evidence="7" id="KW-1185">Reference proteome</keyword>
<dbReference type="EMBL" id="CP021781">
    <property type="protein sequence ID" value="AXA34550.1"/>
    <property type="molecule type" value="Genomic_DNA"/>
</dbReference>
<proteinExistence type="inferred from homology"/>
<comment type="function">
    <text evidence="2">One of several proteins that assist in the late maturation steps of the functional core of the 30S ribosomal subunit. Associates with free 30S ribosomal subunits (but not with 30S subunits that are part of 70S ribosomes or polysomes). Required for efficient processing of 16S rRNA. May interact with the 5'-terminal helix region of 16S rRNA.</text>
</comment>
<keyword evidence="2" id="KW-0963">Cytoplasm</keyword>
<dbReference type="InterPro" id="IPR020053">
    <property type="entry name" value="Ribosome-bd_factorA_CS"/>
</dbReference>
<organism evidence="4 6">
    <name type="scientific">Francisella adeliensis</name>
    <dbReference type="NCBI Taxonomy" id="2007306"/>
    <lineage>
        <taxon>Bacteria</taxon>
        <taxon>Pseudomonadati</taxon>
        <taxon>Pseudomonadota</taxon>
        <taxon>Gammaproteobacteria</taxon>
        <taxon>Thiotrichales</taxon>
        <taxon>Francisellaceae</taxon>
        <taxon>Francisella</taxon>
    </lineage>
</organism>
<name>A0A2Z4Y0F8_9GAMM</name>
<dbReference type="InterPro" id="IPR023799">
    <property type="entry name" value="RbfA_dom_sf"/>
</dbReference>
<accession>A0A2Z4Y0F8</accession>
<evidence type="ECO:0000256" key="2">
    <source>
        <dbReference type="HAMAP-Rule" id="MF_00003"/>
    </source>
</evidence>
<keyword evidence="1 2" id="KW-0690">Ribosome biogenesis</keyword>
<feature type="region of interest" description="Disordered" evidence="3">
    <location>
        <begin position="123"/>
        <end position="143"/>
    </location>
</feature>
<dbReference type="GO" id="GO:0005829">
    <property type="term" value="C:cytosol"/>
    <property type="evidence" value="ECO:0007669"/>
    <property type="project" value="TreeGrafter"/>
</dbReference>
<dbReference type="PANTHER" id="PTHR33515:SF1">
    <property type="entry name" value="RIBOSOME-BINDING FACTOR A, CHLOROPLASTIC-RELATED"/>
    <property type="match status" value="1"/>
</dbReference>
<comment type="similarity">
    <text evidence="2">Belongs to the RbfA family.</text>
</comment>
<comment type="subcellular location">
    <subcellularLocation>
        <location evidence="2">Cytoplasm</location>
    </subcellularLocation>
</comment>
<reference evidence="4 6" key="1">
    <citation type="submission" date="2017-06" db="EMBL/GenBank/DDBJ databases">
        <title>Complete genome of Francisella adeliensis.</title>
        <authorList>
            <person name="Vallesi A."/>
            <person name="Sjodin A."/>
        </authorList>
    </citation>
    <scope>NUCLEOTIDE SEQUENCE [LARGE SCALE GENOMIC DNA]</scope>
    <source>
        <strain evidence="4 6">FDC440</strain>
    </source>
</reference>
<evidence type="ECO:0000256" key="1">
    <source>
        <dbReference type="ARBA" id="ARBA00022517"/>
    </source>
</evidence>
<dbReference type="PANTHER" id="PTHR33515">
    <property type="entry name" value="RIBOSOME-BINDING FACTOR A, CHLOROPLASTIC-RELATED"/>
    <property type="match status" value="1"/>
</dbReference>
<gene>
    <name evidence="2 4" type="primary">rbfA</name>
    <name evidence="4" type="ORF">CDH04_09145</name>
    <name evidence="5" type="ORF">FZC43_09155</name>
</gene>
<dbReference type="GO" id="GO:0030490">
    <property type="term" value="P:maturation of SSU-rRNA"/>
    <property type="evidence" value="ECO:0007669"/>
    <property type="project" value="UniProtKB-UniRule"/>
</dbReference>
<dbReference type="OrthoDB" id="307788at2"/>
<dbReference type="RefSeq" id="WP_112870727.1">
    <property type="nucleotide sequence ID" value="NZ_CP021781.1"/>
</dbReference>